<dbReference type="GO" id="GO:0009117">
    <property type="term" value="P:nucleotide metabolic process"/>
    <property type="evidence" value="ECO:0007669"/>
    <property type="project" value="UniProtKB-KW"/>
</dbReference>
<dbReference type="GO" id="GO:0046872">
    <property type="term" value="F:metal ion binding"/>
    <property type="evidence" value="ECO:0007669"/>
    <property type="project" value="UniProtKB-KW"/>
</dbReference>
<dbReference type="CDD" id="cd01320">
    <property type="entry name" value="ADA"/>
    <property type="match status" value="1"/>
</dbReference>
<dbReference type="InterPro" id="IPR006330">
    <property type="entry name" value="Ado/ade_deaminase"/>
</dbReference>
<evidence type="ECO:0000256" key="5">
    <source>
        <dbReference type="ARBA" id="ARBA00022801"/>
    </source>
</evidence>
<evidence type="ECO:0000313" key="10">
    <source>
        <dbReference type="Proteomes" id="UP000568664"/>
    </source>
</evidence>
<keyword evidence="10" id="KW-1185">Reference proteome</keyword>
<evidence type="ECO:0000259" key="8">
    <source>
        <dbReference type="Pfam" id="PF00962"/>
    </source>
</evidence>
<evidence type="ECO:0000313" key="9">
    <source>
        <dbReference type="EMBL" id="NMP31560.1"/>
    </source>
</evidence>
<sequence>MYNSALPLIDLHRHLDGNIRPQTIWDLANQNNIKLPASNLEELMPHVQIQKNEPDLLSFLAKLDWGVKVLKTLDDVKRVAYENVEDAFNAGLSYAELRFSPFYMAMNHQLPVSDVVAAIVDGVNAGQQQYAIKINLLGILSRTFGVKHCTTELNAILDHKNHITGIDLAGDEINYPCTMFVDLFKKARDENMRITVHAGEAMGPDSVWQAINMLGAERIGHGVNSYQDQDLLDHMVRYNIGLESCLTSNFQTGTVKDLAQHPITKFLENGNLVCLNTDDPAVEGIEIKDEFKLAKQLFNFSEKDFTVLQENAINMAFLSDSEKQTLRSIKTNEN</sequence>
<dbReference type="GO" id="GO:0043103">
    <property type="term" value="P:hypoxanthine salvage"/>
    <property type="evidence" value="ECO:0007669"/>
    <property type="project" value="TreeGrafter"/>
</dbReference>
<dbReference type="EC" id="3.5.4.4" evidence="3"/>
<dbReference type="InterPro" id="IPR032466">
    <property type="entry name" value="Metal_Hydrolase"/>
</dbReference>
<proteinExistence type="inferred from homology"/>
<organism evidence="9 10">
    <name type="scientific">Thalassotalea algicola</name>
    <dbReference type="NCBI Taxonomy" id="2716224"/>
    <lineage>
        <taxon>Bacteria</taxon>
        <taxon>Pseudomonadati</taxon>
        <taxon>Pseudomonadota</taxon>
        <taxon>Gammaproteobacteria</taxon>
        <taxon>Alteromonadales</taxon>
        <taxon>Colwelliaceae</taxon>
        <taxon>Thalassotalea</taxon>
    </lineage>
</organism>
<dbReference type="Proteomes" id="UP000568664">
    <property type="component" value="Unassembled WGS sequence"/>
</dbReference>
<dbReference type="NCBIfam" id="TIGR01430">
    <property type="entry name" value="aden_deam"/>
    <property type="match status" value="1"/>
</dbReference>
<dbReference type="RefSeq" id="WP_169074967.1">
    <property type="nucleotide sequence ID" value="NZ_JABBXH010000002.1"/>
</dbReference>
<dbReference type="GO" id="GO:0006154">
    <property type="term" value="P:adenosine catabolic process"/>
    <property type="evidence" value="ECO:0007669"/>
    <property type="project" value="TreeGrafter"/>
</dbReference>
<dbReference type="AlphaFoldDB" id="A0A7Y0LBL4"/>
<comment type="similarity">
    <text evidence="2">Belongs to the metallo-dependent hydrolases superfamily. Adenosine and AMP deaminases family.</text>
</comment>
<evidence type="ECO:0000256" key="4">
    <source>
        <dbReference type="ARBA" id="ARBA00022723"/>
    </source>
</evidence>
<dbReference type="SUPFAM" id="SSF51556">
    <property type="entry name" value="Metallo-dependent hydrolases"/>
    <property type="match status" value="1"/>
</dbReference>
<feature type="domain" description="Adenosine deaminase" evidence="8">
    <location>
        <begin position="7"/>
        <end position="328"/>
    </location>
</feature>
<evidence type="ECO:0000256" key="6">
    <source>
        <dbReference type="ARBA" id="ARBA00022833"/>
    </source>
</evidence>
<dbReference type="Gene3D" id="3.20.20.140">
    <property type="entry name" value="Metal-dependent hydrolases"/>
    <property type="match status" value="1"/>
</dbReference>
<comment type="caution">
    <text evidence="9">The sequence shown here is derived from an EMBL/GenBank/DDBJ whole genome shotgun (WGS) entry which is preliminary data.</text>
</comment>
<name>A0A7Y0LBL4_9GAMM</name>
<keyword evidence="4" id="KW-0479">Metal-binding</keyword>
<dbReference type="EMBL" id="JABBXH010000002">
    <property type="protein sequence ID" value="NMP31560.1"/>
    <property type="molecule type" value="Genomic_DNA"/>
</dbReference>
<protein>
    <recommendedName>
        <fullName evidence="3">adenosine deaminase</fullName>
        <ecNumber evidence="3">3.5.4.4</ecNumber>
    </recommendedName>
</protein>
<gene>
    <name evidence="9" type="primary">add</name>
    <name evidence="9" type="ORF">HII17_08300</name>
</gene>
<dbReference type="PANTHER" id="PTHR11409">
    <property type="entry name" value="ADENOSINE DEAMINASE"/>
    <property type="match status" value="1"/>
</dbReference>
<keyword evidence="6" id="KW-0862">Zinc</keyword>
<comment type="cofactor">
    <cofactor evidence="1">
        <name>Zn(2+)</name>
        <dbReference type="ChEBI" id="CHEBI:29105"/>
    </cofactor>
</comment>
<dbReference type="PANTHER" id="PTHR11409:SF43">
    <property type="entry name" value="ADENOSINE DEAMINASE"/>
    <property type="match status" value="1"/>
</dbReference>
<keyword evidence="5 9" id="KW-0378">Hydrolase</keyword>
<evidence type="ECO:0000256" key="1">
    <source>
        <dbReference type="ARBA" id="ARBA00001947"/>
    </source>
</evidence>
<evidence type="ECO:0000256" key="7">
    <source>
        <dbReference type="ARBA" id="ARBA00023080"/>
    </source>
</evidence>
<evidence type="ECO:0000256" key="3">
    <source>
        <dbReference type="ARBA" id="ARBA00012784"/>
    </source>
</evidence>
<dbReference type="GO" id="GO:0005829">
    <property type="term" value="C:cytosol"/>
    <property type="evidence" value="ECO:0007669"/>
    <property type="project" value="TreeGrafter"/>
</dbReference>
<accession>A0A7Y0LBL4</accession>
<dbReference type="FunFam" id="3.20.20.140:FF:000009">
    <property type="entry name" value="Adenosine deaminase"/>
    <property type="match status" value="1"/>
</dbReference>
<reference evidence="9 10" key="1">
    <citation type="submission" date="2020-04" db="EMBL/GenBank/DDBJ databases">
        <title>Thalassotalea sp. M1531, isolated from the surface of marine red alga.</title>
        <authorList>
            <person name="Pang L."/>
            <person name="Lu D.-C."/>
        </authorList>
    </citation>
    <scope>NUCLEOTIDE SEQUENCE [LARGE SCALE GENOMIC DNA]</scope>
    <source>
        <strain evidence="9 10">M1531</strain>
    </source>
</reference>
<keyword evidence="7" id="KW-0546">Nucleotide metabolism</keyword>
<dbReference type="GO" id="GO:0004000">
    <property type="term" value="F:adenosine deaminase activity"/>
    <property type="evidence" value="ECO:0007669"/>
    <property type="project" value="TreeGrafter"/>
</dbReference>
<evidence type="ECO:0000256" key="2">
    <source>
        <dbReference type="ARBA" id="ARBA00006676"/>
    </source>
</evidence>
<dbReference type="GO" id="GO:0046103">
    <property type="term" value="P:inosine biosynthetic process"/>
    <property type="evidence" value="ECO:0007669"/>
    <property type="project" value="TreeGrafter"/>
</dbReference>
<dbReference type="NCBIfam" id="NF006846">
    <property type="entry name" value="PRK09358.1-1"/>
    <property type="match status" value="1"/>
</dbReference>
<dbReference type="Pfam" id="PF00962">
    <property type="entry name" value="A_deaminase"/>
    <property type="match status" value="1"/>
</dbReference>
<dbReference type="InterPro" id="IPR001365">
    <property type="entry name" value="A_deaminase_dom"/>
</dbReference>